<protein>
    <recommendedName>
        <fullName evidence="3">HTH luxR-type domain-containing protein</fullName>
    </recommendedName>
</protein>
<keyword evidence="2" id="KW-1185">Reference proteome</keyword>
<dbReference type="KEGG" id="sphe:GFH32_12040"/>
<gene>
    <name evidence="1" type="ORF">GFH32_12040</name>
</gene>
<dbReference type="InterPro" id="IPR016032">
    <property type="entry name" value="Sig_transdc_resp-reg_C-effctor"/>
</dbReference>
<reference evidence="1 2" key="1">
    <citation type="submission" date="2019-10" db="EMBL/GenBank/DDBJ databases">
        <authorList>
            <person name="Dong K."/>
        </authorList>
    </citation>
    <scope>NUCLEOTIDE SEQUENCE [LARGE SCALE GENOMIC DNA]</scope>
    <source>
        <strain evidence="2">dk4302</strain>
    </source>
</reference>
<dbReference type="EMBL" id="CP045652">
    <property type="protein sequence ID" value="QGA27004.1"/>
    <property type="molecule type" value="Genomic_DNA"/>
</dbReference>
<name>A0A5Q0QCH6_9SPHI</name>
<organism evidence="1 2">
    <name type="scientific">Sphingobacterium zhuxiongii</name>
    <dbReference type="NCBI Taxonomy" id="2662364"/>
    <lineage>
        <taxon>Bacteria</taxon>
        <taxon>Pseudomonadati</taxon>
        <taxon>Bacteroidota</taxon>
        <taxon>Sphingobacteriia</taxon>
        <taxon>Sphingobacteriales</taxon>
        <taxon>Sphingobacteriaceae</taxon>
        <taxon>Sphingobacterium</taxon>
    </lineage>
</organism>
<proteinExistence type="predicted"/>
<accession>A0A5Q0QCH6</accession>
<dbReference type="SUPFAM" id="SSF46894">
    <property type="entry name" value="C-terminal effector domain of the bipartite response regulators"/>
    <property type="match status" value="1"/>
</dbReference>
<sequence>MENSALFIPLFKEVFPEVYSKLFEINPEMTSEEFKLCALLKLGFTTKDIATYTHLAVRSVQTKKNRLRKSFHLSSHEDLYLWIESIS</sequence>
<dbReference type="InterPro" id="IPR036388">
    <property type="entry name" value="WH-like_DNA-bd_sf"/>
</dbReference>
<evidence type="ECO:0000313" key="1">
    <source>
        <dbReference type="EMBL" id="QGA27004.1"/>
    </source>
</evidence>
<dbReference type="AlphaFoldDB" id="A0A5Q0QCH6"/>
<evidence type="ECO:0000313" key="2">
    <source>
        <dbReference type="Proteomes" id="UP000326921"/>
    </source>
</evidence>
<evidence type="ECO:0008006" key="3">
    <source>
        <dbReference type="Google" id="ProtNLM"/>
    </source>
</evidence>
<dbReference type="GO" id="GO:0003677">
    <property type="term" value="F:DNA binding"/>
    <property type="evidence" value="ECO:0007669"/>
    <property type="project" value="InterPro"/>
</dbReference>
<dbReference type="Gene3D" id="1.10.10.10">
    <property type="entry name" value="Winged helix-like DNA-binding domain superfamily/Winged helix DNA-binding domain"/>
    <property type="match status" value="1"/>
</dbReference>
<dbReference type="GO" id="GO:0006355">
    <property type="term" value="P:regulation of DNA-templated transcription"/>
    <property type="evidence" value="ECO:0007669"/>
    <property type="project" value="InterPro"/>
</dbReference>
<dbReference type="Proteomes" id="UP000326921">
    <property type="component" value="Chromosome"/>
</dbReference>